<dbReference type="InterPro" id="IPR006179">
    <property type="entry name" value="5_nucleotidase/apyrase"/>
</dbReference>
<protein>
    <submittedName>
        <fullName evidence="3">Metallo-dependent phosphatase</fullName>
    </submittedName>
</protein>
<dbReference type="SUPFAM" id="SSF55816">
    <property type="entry name" value="5'-nucleotidase (syn. UDP-sugar hydrolase), C-terminal domain"/>
    <property type="match status" value="1"/>
</dbReference>
<dbReference type="InterPro" id="IPR014485">
    <property type="entry name" value="Pesterase_C1039"/>
</dbReference>
<feature type="chain" id="PRO_5016391922" evidence="1">
    <location>
        <begin position="34"/>
        <end position="692"/>
    </location>
</feature>
<dbReference type="PIRSF" id="PIRSF017316">
    <property type="entry name" value="Pesterase_C1039"/>
    <property type="match status" value="1"/>
</dbReference>
<dbReference type="GeneID" id="37013970"/>
<keyword evidence="1" id="KW-0732">Signal</keyword>
<feature type="domain" description="Putative 5'-nucleotidase C-terminal" evidence="2">
    <location>
        <begin position="397"/>
        <end position="649"/>
    </location>
</feature>
<dbReference type="CDD" id="cd07407">
    <property type="entry name" value="MPP_YHR202W_N"/>
    <property type="match status" value="1"/>
</dbReference>
<evidence type="ECO:0000256" key="1">
    <source>
        <dbReference type="SAM" id="SignalP"/>
    </source>
</evidence>
<evidence type="ECO:0000259" key="2">
    <source>
        <dbReference type="Pfam" id="PF21953"/>
    </source>
</evidence>
<dbReference type="InterPro" id="IPR029052">
    <property type="entry name" value="Metallo-depent_PP-like"/>
</dbReference>
<dbReference type="GO" id="GO:0005829">
    <property type="term" value="C:cytosol"/>
    <property type="evidence" value="ECO:0007669"/>
    <property type="project" value="TreeGrafter"/>
</dbReference>
<dbReference type="GO" id="GO:0009166">
    <property type="term" value="P:nucleotide catabolic process"/>
    <property type="evidence" value="ECO:0007669"/>
    <property type="project" value="InterPro"/>
</dbReference>
<dbReference type="AlphaFoldDB" id="A0A316UAD5"/>
<evidence type="ECO:0000313" key="4">
    <source>
        <dbReference type="Proteomes" id="UP000245942"/>
    </source>
</evidence>
<dbReference type="Pfam" id="PF21953">
    <property type="entry name" value="NadN_nucleosid_C"/>
    <property type="match status" value="1"/>
</dbReference>
<sequence>MLCRSTSSAQQRKLCMLLGVLLALTSLCPLVRACGDLDPQHGLSKRSSRYATQPTGGADLLSPLVWGDVQIVATTDIHGWYQGHLHSTQPDPNYSGDFGDFASFVSHLRNLAAQRGVDLLVVDSGDLHDGDGLSDGFPEGDTDGHVSNEIHSQVPYDLLSVGNHELYKYGVAFDTYKNFVPAQKGRYVSSNVNISIYDEQSGHNISHIMGERYIKFNTTQGRRVTSLGILFEFKGQDGGITIQTPADMVKESWFAEAIAEEPDFFLLAGHMPVRWGSWPTVVDAIRKVHKDTPILISGGHTHIRDCYTYDENAIGIEAGRYLETIGWLSVNLTKSEGTGAMTYSRSYIDANRRNYAYHLGLSDSRFDTPDGSAITEKMSDIAKEWNLTEIYGIAPQDYFLDRYPISSNLSVISLLGSSILPKIVLSNPSKKNADRTDTPRFIIANTGLVRFDLYSGDFTKNDQYIVSPFTDAFFVIKDVEYRYARQILGRLSEGGYPSAARRQVSERDDGMADAAVLHRGDAYASGEVGPIFSSWRAAQYALQVKEDRSRHALAGVSDAYLSDLLELDQAADASMHADENGSLGYVTSDSCAASVGNGPRGDDTLHRAIPYTSVPSYIATPLQGNTTELGPDSTNKVDVVLVDFIEQGIIAILNSLQEDKVYTREDVSLWNELTTQDIFRIYAQQEWSGQGK</sequence>
<dbReference type="PANTHER" id="PTHR11575">
    <property type="entry name" value="5'-NUCLEOTIDASE-RELATED"/>
    <property type="match status" value="1"/>
</dbReference>
<dbReference type="Proteomes" id="UP000245942">
    <property type="component" value="Unassembled WGS sequence"/>
</dbReference>
<gene>
    <name evidence="3" type="ORF">BCV69DRAFT_282107</name>
</gene>
<dbReference type="Gene3D" id="3.90.780.10">
    <property type="entry name" value="5'-Nucleotidase, C-terminal domain"/>
    <property type="match status" value="2"/>
</dbReference>
<feature type="signal peptide" evidence="1">
    <location>
        <begin position="1"/>
        <end position="33"/>
    </location>
</feature>
<dbReference type="PANTHER" id="PTHR11575:SF22">
    <property type="entry name" value="ADL392WP"/>
    <property type="match status" value="1"/>
</dbReference>
<dbReference type="GO" id="GO:0005576">
    <property type="term" value="C:extracellular region"/>
    <property type="evidence" value="ECO:0007669"/>
    <property type="project" value="UniProtKB-ARBA"/>
</dbReference>
<dbReference type="Gene3D" id="3.60.21.10">
    <property type="match status" value="1"/>
</dbReference>
<dbReference type="InterPro" id="IPR041823">
    <property type="entry name" value="YHR202W_N"/>
</dbReference>
<dbReference type="GO" id="GO:0016787">
    <property type="term" value="F:hydrolase activity"/>
    <property type="evidence" value="ECO:0007669"/>
    <property type="project" value="InterPro"/>
</dbReference>
<dbReference type="FunFam" id="3.60.21.10:FF:000043">
    <property type="entry name" value="Ser/Thr protein phosphatase family"/>
    <property type="match status" value="1"/>
</dbReference>
<dbReference type="InterPro" id="IPR053828">
    <property type="entry name" value="Nucleosidase_C"/>
</dbReference>
<organism evidence="3 4">
    <name type="scientific">Pseudomicrostroma glucosiphilum</name>
    <dbReference type="NCBI Taxonomy" id="1684307"/>
    <lineage>
        <taxon>Eukaryota</taxon>
        <taxon>Fungi</taxon>
        <taxon>Dikarya</taxon>
        <taxon>Basidiomycota</taxon>
        <taxon>Ustilaginomycotina</taxon>
        <taxon>Exobasidiomycetes</taxon>
        <taxon>Microstromatales</taxon>
        <taxon>Microstromatales incertae sedis</taxon>
        <taxon>Pseudomicrostroma</taxon>
    </lineage>
</organism>
<dbReference type="InterPro" id="IPR036907">
    <property type="entry name" value="5'-Nucleotdase_C_sf"/>
</dbReference>
<reference evidence="3 4" key="1">
    <citation type="journal article" date="2018" name="Mol. Biol. Evol.">
        <title>Broad Genomic Sampling Reveals a Smut Pathogenic Ancestry of the Fungal Clade Ustilaginomycotina.</title>
        <authorList>
            <person name="Kijpornyongpan T."/>
            <person name="Mondo S.J."/>
            <person name="Barry K."/>
            <person name="Sandor L."/>
            <person name="Lee J."/>
            <person name="Lipzen A."/>
            <person name="Pangilinan J."/>
            <person name="LaButti K."/>
            <person name="Hainaut M."/>
            <person name="Henrissat B."/>
            <person name="Grigoriev I.V."/>
            <person name="Spatafora J.W."/>
            <person name="Aime M.C."/>
        </authorList>
    </citation>
    <scope>NUCLEOTIDE SEQUENCE [LARGE SCALE GENOMIC DNA]</scope>
    <source>
        <strain evidence="3 4">MCA 4718</strain>
    </source>
</reference>
<dbReference type="EMBL" id="KZ819325">
    <property type="protein sequence ID" value="PWN21373.1"/>
    <property type="molecule type" value="Genomic_DNA"/>
</dbReference>
<dbReference type="RefSeq" id="XP_025348533.1">
    <property type="nucleotide sequence ID" value="XM_025492236.1"/>
</dbReference>
<dbReference type="STRING" id="1684307.A0A316UAD5"/>
<keyword evidence="4" id="KW-1185">Reference proteome</keyword>
<accession>A0A316UAD5</accession>
<dbReference type="OrthoDB" id="7722975at2759"/>
<name>A0A316UAD5_9BASI</name>
<dbReference type="SUPFAM" id="SSF56300">
    <property type="entry name" value="Metallo-dependent phosphatases"/>
    <property type="match status" value="1"/>
</dbReference>
<proteinExistence type="predicted"/>
<evidence type="ECO:0000313" key="3">
    <source>
        <dbReference type="EMBL" id="PWN21373.1"/>
    </source>
</evidence>